<feature type="region of interest" description="Disordered" evidence="1">
    <location>
        <begin position="194"/>
        <end position="215"/>
    </location>
</feature>
<evidence type="ECO:0000256" key="1">
    <source>
        <dbReference type="SAM" id="MobiDB-lite"/>
    </source>
</evidence>
<reference evidence="3 4" key="1">
    <citation type="journal article" date="2021" name="BMC Genomics">
        <title>Genome-resolved metagenome and metatranscriptome analyses of thermophilic composting reveal key bacterial players and their metabolic interactions.</title>
        <authorList>
            <person name="Braga L.P.P."/>
            <person name="Pereira R.V."/>
            <person name="Martins L.F."/>
            <person name="Moura L.M.S."/>
            <person name="Sanchez F.B."/>
            <person name="Patane J.S.L."/>
            <person name="da Silva A.M."/>
            <person name="Setubal J.C."/>
        </authorList>
    </citation>
    <scope>NUCLEOTIDE SEQUENCE [LARGE SCALE GENOMIC DNA]</scope>
    <source>
        <strain evidence="3">ZC4RG45</strain>
    </source>
</reference>
<evidence type="ECO:0000313" key="4">
    <source>
        <dbReference type="Proteomes" id="UP000249324"/>
    </source>
</evidence>
<proteinExistence type="predicted"/>
<dbReference type="Proteomes" id="UP000249324">
    <property type="component" value="Unassembled WGS sequence"/>
</dbReference>
<comment type="caution">
    <text evidence="3">The sequence shown here is derived from an EMBL/GenBank/DDBJ whole genome shotgun (WGS) entry which is preliminary data.</text>
</comment>
<name>A0ABD6FKX6_9PSEU</name>
<evidence type="ECO:0000313" key="3">
    <source>
        <dbReference type="EMBL" id="MFO7193774.1"/>
    </source>
</evidence>
<dbReference type="EMBL" id="QGUI02000272">
    <property type="protein sequence ID" value="MFO7193774.1"/>
    <property type="molecule type" value="Genomic_DNA"/>
</dbReference>
<feature type="region of interest" description="Disordered" evidence="1">
    <location>
        <begin position="82"/>
        <end position="115"/>
    </location>
</feature>
<dbReference type="InterPro" id="IPR046543">
    <property type="entry name" value="DUF6802"/>
</dbReference>
<organism evidence="3 4">
    <name type="scientific">Thermocrispum agreste</name>
    <dbReference type="NCBI Taxonomy" id="37925"/>
    <lineage>
        <taxon>Bacteria</taxon>
        <taxon>Bacillati</taxon>
        <taxon>Actinomycetota</taxon>
        <taxon>Actinomycetes</taxon>
        <taxon>Pseudonocardiales</taxon>
        <taxon>Pseudonocardiaceae</taxon>
        <taxon>Thermocrispum</taxon>
    </lineage>
</organism>
<dbReference type="Pfam" id="PF20615">
    <property type="entry name" value="DUF6802"/>
    <property type="match status" value="1"/>
</dbReference>
<gene>
    <name evidence="3" type="ORF">DIU77_016140</name>
</gene>
<sequence length="230" mass="23603">MTSNEEMTVTVDGTEYATEMNIDLDHDGTPDAAVVNNADGSKSVYVDTDGDRVADEYAEVSATGELVAEARFDETTGEWVAVDPSLPGPAPEPTDGAEPAPAPEPADETSTVGGGVLKAELPDGQEVEVGTPTIDTNSDGVNDTAVSEDQAGNTYYFTDVDNDGEADYVVIVGQDGSTQALEHQGGGQWTKVDGVDGTPGGAPADTGGPSGFTEGVVKIDANTGLWVNMN</sequence>
<dbReference type="AlphaFoldDB" id="A0ABD6FKX6"/>
<accession>A0ABD6FKX6</accession>
<evidence type="ECO:0000259" key="2">
    <source>
        <dbReference type="Pfam" id="PF20615"/>
    </source>
</evidence>
<feature type="domain" description="DUF6802" evidence="2">
    <location>
        <begin position="122"/>
        <end position="193"/>
    </location>
</feature>
<protein>
    <recommendedName>
        <fullName evidence="2">DUF6802 domain-containing protein</fullName>
    </recommendedName>
</protein>